<organism evidence="2 3">
    <name type="scientific">Candidatus Aquitaenariimonas noxiae</name>
    <dbReference type="NCBI Taxonomy" id="1974741"/>
    <lineage>
        <taxon>Bacteria</taxon>
        <taxon>Pseudomonadati</taxon>
        <taxon>Candidatus Omnitrophota</taxon>
        <taxon>Candidatus Aquitaenariimonas</taxon>
    </lineage>
</organism>
<proteinExistence type="predicted"/>
<dbReference type="AlphaFoldDB" id="A0A2J0KXL9"/>
<dbReference type="Proteomes" id="UP000230052">
    <property type="component" value="Unassembled WGS sequence"/>
</dbReference>
<dbReference type="Pfam" id="PF00111">
    <property type="entry name" value="Fer2"/>
    <property type="match status" value="1"/>
</dbReference>
<evidence type="ECO:0000313" key="3">
    <source>
        <dbReference type="Proteomes" id="UP000230052"/>
    </source>
</evidence>
<dbReference type="InterPro" id="IPR041414">
    <property type="entry name" value="Raco-like_middle"/>
</dbReference>
<dbReference type="InterPro" id="IPR040506">
    <property type="entry name" value="RACo_linker"/>
</dbReference>
<evidence type="ECO:0000313" key="2">
    <source>
        <dbReference type="EMBL" id="PIU42054.1"/>
    </source>
</evidence>
<dbReference type="InterPro" id="IPR043129">
    <property type="entry name" value="ATPase_NBD"/>
</dbReference>
<dbReference type="Gene3D" id="3.10.20.30">
    <property type="match status" value="1"/>
</dbReference>
<dbReference type="PROSITE" id="PS51085">
    <property type="entry name" value="2FE2S_FER_2"/>
    <property type="match status" value="1"/>
</dbReference>
<dbReference type="InterPro" id="IPR012675">
    <property type="entry name" value="Beta-grasp_dom_sf"/>
</dbReference>
<dbReference type="Gene3D" id="3.30.420.480">
    <property type="entry name" value="Domain of unknown function (DUF4445)"/>
    <property type="match status" value="1"/>
</dbReference>
<dbReference type="CDD" id="cd00207">
    <property type="entry name" value="fer2"/>
    <property type="match status" value="1"/>
</dbReference>
<dbReference type="InterPro" id="IPR036010">
    <property type="entry name" value="2Fe-2S_ferredoxin-like_sf"/>
</dbReference>
<dbReference type="InterPro" id="IPR042259">
    <property type="entry name" value="Raco-like_middle_sf"/>
</dbReference>
<reference evidence="2 3" key="1">
    <citation type="submission" date="2017-09" db="EMBL/GenBank/DDBJ databases">
        <title>Depth-based differentiation of microbial function through sediment-hosted aquifers and enrichment of novel symbionts in the deep terrestrial subsurface.</title>
        <authorList>
            <person name="Probst A.J."/>
            <person name="Ladd B."/>
            <person name="Jarett J.K."/>
            <person name="Geller-Mcgrath D.E."/>
            <person name="Sieber C.M."/>
            <person name="Emerson J.B."/>
            <person name="Anantharaman K."/>
            <person name="Thomas B.C."/>
            <person name="Malmstrom R."/>
            <person name="Stieglmeier M."/>
            <person name="Klingl A."/>
            <person name="Woyke T."/>
            <person name="Ryan C.M."/>
            <person name="Banfield J.F."/>
        </authorList>
    </citation>
    <scope>NUCLEOTIDE SEQUENCE [LARGE SCALE GENOMIC DNA]</scope>
    <source>
        <strain evidence="2">CG07_land_8_20_14_0_80_42_15</strain>
    </source>
</reference>
<dbReference type="SUPFAM" id="SSF54292">
    <property type="entry name" value="2Fe-2S ferredoxin-like"/>
    <property type="match status" value="1"/>
</dbReference>
<dbReference type="PANTHER" id="PTHR42895:SF2">
    <property type="entry name" value="IRON-SULFUR CLUSTER PROTEIN"/>
    <property type="match status" value="1"/>
</dbReference>
<dbReference type="InterPro" id="IPR001041">
    <property type="entry name" value="2Fe-2S_ferredoxin-type"/>
</dbReference>
<dbReference type="Gene3D" id="3.10.20.880">
    <property type="match status" value="1"/>
</dbReference>
<dbReference type="Pfam" id="PF17650">
    <property type="entry name" value="RACo_linker"/>
    <property type="match status" value="1"/>
</dbReference>
<dbReference type="GO" id="GO:0051536">
    <property type="term" value="F:iron-sulfur cluster binding"/>
    <property type="evidence" value="ECO:0007669"/>
    <property type="project" value="InterPro"/>
</dbReference>
<dbReference type="InterPro" id="IPR027980">
    <property type="entry name" value="RACo_C"/>
</dbReference>
<name>A0A2J0KXL9_9BACT</name>
<gene>
    <name evidence="2" type="ORF">COS99_02380</name>
</gene>
<dbReference type="SUPFAM" id="SSF53067">
    <property type="entry name" value="Actin-like ATPase domain"/>
    <property type="match status" value="1"/>
</dbReference>
<accession>A0A2J0KXL9</accession>
<dbReference type="PANTHER" id="PTHR42895">
    <property type="entry name" value="IRON-SULFUR CLUSTER-BINDING PROTEIN-RELATED"/>
    <property type="match status" value="1"/>
</dbReference>
<dbReference type="Pfam" id="PF14574">
    <property type="entry name" value="RACo_C_ter"/>
    <property type="match status" value="1"/>
</dbReference>
<dbReference type="Pfam" id="PF17651">
    <property type="entry name" value="Raco_middle"/>
    <property type="match status" value="1"/>
</dbReference>
<dbReference type="EMBL" id="PEWV01000022">
    <property type="protein sequence ID" value="PIU42054.1"/>
    <property type="molecule type" value="Genomic_DNA"/>
</dbReference>
<feature type="domain" description="2Fe-2S ferredoxin-type" evidence="1">
    <location>
        <begin position="3"/>
        <end position="94"/>
    </location>
</feature>
<comment type="caution">
    <text evidence="2">The sequence shown here is derived from an EMBL/GenBank/DDBJ whole genome shotgun (WGS) entry which is preliminary data.</text>
</comment>
<evidence type="ECO:0000259" key="1">
    <source>
        <dbReference type="PROSITE" id="PS51085"/>
    </source>
</evidence>
<dbReference type="InterPro" id="IPR052911">
    <property type="entry name" value="Corrinoid_activation_enz"/>
</dbReference>
<sequence length="653" mass="71307">MSTKYTLELRPDKKEIKVSKGENLLACAIKAGVYLNSSCGGDGVCGRCKVLIKKGDYKTEPTGRLTSEEKKKGYVLACLTTIQGDLTVHIPKESKLDLAKISDGDAQFLRLKGIYSEAEEADAGKAIIDESIYSHSPLATKVYLQPPLPTLEDSISDLERLYRELRKTRDIPIMQTGLTNIKRLGSLLRHSNWKITATLGKRNETTEIVVIEPGDTSNRNLGVAFDIGTTTVTGQLVNLNTRKILGTKATYNKQVAFGSDVISRIIYATEEHGLERLHHAVVDNMNDIIRVLIEETKLNLTDIMGVMCAGNTTMIHLLLRVDPTFIRREPYVATANFVPVIRAAEVGIKIHPRGLLACVPGVSTYVGGDITAGVVASGIANEAKTTLLIDIGTNGEIALGNREWLVCCSASAGPAFEGSGVTCGMRATKCAIQGVKIKDRQDGIKLTTIKGGKPCGICGSGYIDILAELFRNGIMNKNGKINREIKSKRVREGKDGLEYVVCWKEESEADSDIVISEADIENLKCSKGAIYSAAATLLKKVGLTFKDIDQVMIAGGFGTNIDIDKAIMIGLLPDIDRAKFKFIGNSSLVGSREILLSYQAMEKAEEIARKMTYIELSVEPRYMDEYVASLFFPHTDLDKFPSVKEAIRGVRSK</sequence>
<protein>
    <submittedName>
        <fullName evidence="2">Ferredoxin</fullName>
    </submittedName>
</protein>